<sequence>MSHTWQQIRSLQNDATPVFDSDMLYALHSTVASDYNAIVAYNLIGMGFVGDALRGMPLLPWCRRYYMLIAPEPLFNRISNRWVCHPTCDQKEVDILKVVRHSCWGGGAPSSWLLLHDSSIPVCWEDVADTPECLSVVLSHNLRIATVRVQYWFPVNFLWAHPCHSSIPLLCFSVLPQILSYVPHFPLFYQHVYYLMDFESHSYILEVMHFYQASNGSLPPVKV</sequence>
<evidence type="ECO:0000313" key="2">
    <source>
        <dbReference type="Proteomes" id="UP001159363"/>
    </source>
</evidence>
<accession>A0ABQ9I8J3</accession>
<keyword evidence="2" id="KW-1185">Reference proteome</keyword>
<proteinExistence type="predicted"/>
<gene>
    <name evidence="1" type="ORF">PR048_005534</name>
</gene>
<reference evidence="1 2" key="1">
    <citation type="submission" date="2023-02" db="EMBL/GenBank/DDBJ databases">
        <title>LHISI_Scaffold_Assembly.</title>
        <authorList>
            <person name="Stuart O.P."/>
            <person name="Cleave R."/>
            <person name="Magrath M.J.L."/>
            <person name="Mikheyev A.S."/>
        </authorList>
    </citation>
    <scope>NUCLEOTIDE SEQUENCE [LARGE SCALE GENOMIC DNA]</scope>
    <source>
        <strain evidence="1">Daus_M_001</strain>
        <tissue evidence="1">Leg muscle</tissue>
    </source>
</reference>
<name>A0ABQ9I8J3_9NEOP</name>
<comment type="caution">
    <text evidence="1">The sequence shown here is derived from an EMBL/GenBank/DDBJ whole genome shotgun (WGS) entry which is preliminary data.</text>
</comment>
<organism evidence="1 2">
    <name type="scientific">Dryococelus australis</name>
    <dbReference type="NCBI Taxonomy" id="614101"/>
    <lineage>
        <taxon>Eukaryota</taxon>
        <taxon>Metazoa</taxon>
        <taxon>Ecdysozoa</taxon>
        <taxon>Arthropoda</taxon>
        <taxon>Hexapoda</taxon>
        <taxon>Insecta</taxon>
        <taxon>Pterygota</taxon>
        <taxon>Neoptera</taxon>
        <taxon>Polyneoptera</taxon>
        <taxon>Phasmatodea</taxon>
        <taxon>Verophasmatodea</taxon>
        <taxon>Anareolatae</taxon>
        <taxon>Phasmatidae</taxon>
        <taxon>Eurycanthinae</taxon>
        <taxon>Dryococelus</taxon>
    </lineage>
</organism>
<dbReference type="EMBL" id="JARBHB010000002">
    <property type="protein sequence ID" value="KAJ8892953.1"/>
    <property type="molecule type" value="Genomic_DNA"/>
</dbReference>
<protein>
    <submittedName>
        <fullName evidence="1">Uncharacterized protein</fullName>
    </submittedName>
</protein>
<dbReference type="Proteomes" id="UP001159363">
    <property type="component" value="Chromosome 2"/>
</dbReference>
<evidence type="ECO:0000313" key="1">
    <source>
        <dbReference type="EMBL" id="KAJ8892953.1"/>
    </source>
</evidence>